<reference evidence="8" key="1">
    <citation type="submission" date="2021-06" db="EMBL/GenBank/DDBJ databases">
        <authorList>
            <person name="Kallberg Y."/>
            <person name="Tangrot J."/>
            <person name="Rosling A."/>
        </authorList>
    </citation>
    <scope>NUCLEOTIDE SEQUENCE</scope>
    <source>
        <strain evidence="8">UK204</strain>
    </source>
</reference>
<dbReference type="InterPro" id="IPR024862">
    <property type="entry name" value="TRPV"/>
</dbReference>
<protein>
    <submittedName>
        <fullName evidence="8">8182_t:CDS:1</fullName>
    </submittedName>
</protein>
<dbReference type="Proteomes" id="UP000789570">
    <property type="component" value="Unassembled WGS sequence"/>
</dbReference>
<dbReference type="GO" id="GO:0098703">
    <property type="term" value="P:calcium ion import across plasma membrane"/>
    <property type="evidence" value="ECO:0007669"/>
    <property type="project" value="TreeGrafter"/>
</dbReference>
<feature type="non-terminal residue" evidence="8">
    <location>
        <position position="584"/>
    </location>
</feature>
<evidence type="ECO:0000256" key="5">
    <source>
        <dbReference type="ARBA" id="ARBA00023136"/>
    </source>
</evidence>
<dbReference type="Pfam" id="PF00520">
    <property type="entry name" value="Ion_trans"/>
    <property type="match status" value="1"/>
</dbReference>
<evidence type="ECO:0000313" key="8">
    <source>
        <dbReference type="EMBL" id="CAG8735344.1"/>
    </source>
</evidence>
<comment type="subcellular location">
    <subcellularLocation>
        <location evidence="1">Membrane</location>
        <topology evidence="1">Multi-pass membrane protein</topology>
    </subcellularLocation>
</comment>
<evidence type="ECO:0000313" key="9">
    <source>
        <dbReference type="Proteomes" id="UP000789570"/>
    </source>
</evidence>
<keyword evidence="3" id="KW-0677">Repeat</keyword>
<evidence type="ECO:0000259" key="7">
    <source>
        <dbReference type="Pfam" id="PF00520"/>
    </source>
</evidence>
<feature type="transmembrane region" description="Helical" evidence="6">
    <location>
        <begin position="378"/>
        <end position="397"/>
    </location>
</feature>
<gene>
    <name evidence="8" type="ORF">FCALED_LOCUS15262</name>
</gene>
<feature type="domain" description="Ion transport" evidence="7">
    <location>
        <begin position="247"/>
        <end position="515"/>
    </location>
</feature>
<feature type="transmembrane region" description="Helical" evidence="6">
    <location>
        <begin position="351"/>
        <end position="371"/>
    </location>
</feature>
<feature type="transmembrane region" description="Helical" evidence="6">
    <location>
        <begin position="481"/>
        <end position="504"/>
    </location>
</feature>
<dbReference type="PANTHER" id="PTHR10582:SF2">
    <property type="entry name" value="INACTIVE"/>
    <property type="match status" value="1"/>
</dbReference>
<keyword evidence="5 6" id="KW-0472">Membrane</keyword>
<organism evidence="8 9">
    <name type="scientific">Funneliformis caledonium</name>
    <dbReference type="NCBI Taxonomy" id="1117310"/>
    <lineage>
        <taxon>Eukaryota</taxon>
        <taxon>Fungi</taxon>
        <taxon>Fungi incertae sedis</taxon>
        <taxon>Mucoromycota</taxon>
        <taxon>Glomeromycotina</taxon>
        <taxon>Glomeromycetes</taxon>
        <taxon>Glomerales</taxon>
        <taxon>Glomeraceae</taxon>
        <taxon>Funneliformis</taxon>
    </lineage>
</organism>
<keyword evidence="9" id="KW-1185">Reference proteome</keyword>
<keyword evidence="2 6" id="KW-0812">Transmembrane</keyword>
<feature type="transmembrane region" description="Helical" evidence="6">
    <location>
        <begin position="312"/>
        <end position="331"/>
    </location>
</feature>
<proteinExistence type="predicted"/>
<comment type="caution">
    <text evidence="8">The sequence shown here is derived from an EMBL/GenBank/DDBJ whole genome shotgun (WGS) entry which is preliminary data.</text>
</comment>
<dbReference type="InterPro" id="IPR005821">
    <property type="entry name" value="Ion_trans_dom"/>
</dbReference>
<accession>A0A9N9NGF0</accession>
<evidence type="ECO:0000256" key="4">
    <source>
        <dbReference type="ARBA" id="ARBA00022989"/>
    </source>
</evidence>
<dbReference type="OrthoDB" id="2352140at2759"/>
<dbReference type="SUPFAM" id="SSF81324">
    <property type="entry name" value="Voltage-gated potassium channels"/>
    <property type="match status" value="1"/>
</dbReference>
<dbReference type="GO" id="GO:0005886">
    <property type="term" value="C:plasma membrane"/>
    <property type="evidence" value="ECO:0007669"/>
    <property type="project" value="TreeGrafter"/>
</dbReference>
<name>A0A9N9NGF0_9GLOM</name>
<sequence>NNIVILTEAGIFIFQLINDENLVSLSYYHMLTNIYENIGDYDGDKLIRGWVSYVQENKQKFLEHLPHLLKFTADAELTDEIYNYVKLNREDILKYGSTILKKAIKLQASNLIEKIYNECLDLFKKDLENNNAFLSIINKSMPSLDKHYPEYIARYSSDTNMIIDSPKYKIELLNTTHLYPFSNIGIVNLTPSIVWTKYTAQEEYSWWELIKPKPSPFVKTINREIYKTWNGEALINFKWNLYGSYYYYGIWLLFTALLACFTAASTYSEDIVSEGIRNPLLKATIVLGIIHLNFELRQIYYDPIKWFIDPWNYFDFGAYLVPTIASFYWLLTKDKPHFWLSISCLLLDFKFLLFFRAFELFGVYFVIVVSVAKKIASFLVILFIVLLSFAHAFWILLKPRKDYDLNTPPPEGNDDPNNPWELTDKYTQILDDGTNETYVQQPDKNTNMFTTYRTSLLSMYLYLTGDPNALPNWEYLDNPKLTILMVLFSLLIAVYLMNLLIGLLSNAIDEDNNRASYFMQKARILEEIELFYLFPNQRRWKTWFPDVIYYHANVEETRKEIQKLIQNESHTEKFSDMKEELRKI</sequence>
<evidence type="ECO:0000256" key="3">
    <source>
        <dbReference type="ARBA" id="ARBA00022737"/>
    </source>
</evidence>
<evidence type="ECO:0000256" key="1">
    <source>
        <dbReference type="ARBA" id="ARBA00004141"/>
    </source>
</evidence>
<dbReference type="EMBL" id="CAJVPQ010013307">
    <property type="protein sequence ID" value="CAG8735344.1"/>
    <property type="molecule type" value="Genomic_DNA"/>
</dbReference>
<evidence type="ECO:0000256" key="6">
    <source>
        <dbReference type="SAM" id="Phobius"/>
    </source>
</evidence>
<dbReference type="AlphaFoldDB" id="A0A9N9NGF0"/>
<dbReference type="Gene3D" id="1.10.287.70">
    <property type="match status" value="1"/>
</dbReference>
<dbReference type="PANTHER" id="PTHR10582">
    <property type="entry name" value="TRANSIENT RECEPTOR POTENTIAL ION CHANNEL PROTEIN"/>
    <property type="match status" value="1"/>
</dbReference>
<feature type="transmembrane region" description="Helical" evidence="6">
    <location>
        <begin position="245"/>
        <end position="268"/>
    </location>
</feature>
<evidence type="ECO:0000256" key="2">
    <source>
        <dbReference type="ARBA" id="ARBA00022692"/>
    </source>
</evidence>
<keyword evidence="4 6" id="KW-1133">Transmembrane helix</keyword>
<dbReference type="GO" id="GO:0005216">
    <property type="term" value="F:monoatomic ion channel activity"/>
    <property type="evidence" value="ECO:0007669"/>
    <property type="project" value="InterPro"/>
</dbReference>